<protein>
    <recommendedName>
        <fullName evidence="3">DUF4914 domain-containing protein</fullName>
    </recommendedName>
</protein>
<dbReference type="AlphaFoldDB" id="A0A4E0QKW5"/>
<comment type="caution">
    <text evidence="1">The sequence shown here is derived from an EMBL/GenBank/DDBJ whole genome shotgun (WGS) entry which is preliminary data.</text>
</comment>
<proteinExistence type="predicted"/>
<evidence type="ECO:0008006" key="3">
    <source>
        <dbReference type="Google" id="ProtNLM"/>
    </source>
</evidence>
<feature type="non-terminal residue" evidence="1">
    <location>
        <position position="538"/>
    </location>
</feature>
<name>A0A4E0QKW5_9GAMM</name>
<keyword evidence="2" id="KW-1185">Reference proteome</keyword>
<dbReference type="InterPro" id="IPR032583">
    <property type="entry name" value="DUF4914"/>
</dbReference>
<dbReference type="Proteomes" id="UP000030428">
    <property type="component" value="Unassembled WGS sequence"/>
</dbReference>
<gene>
    <name evidence="1" type="ORF">PN36_30585</name>
</gene>
<accession>A0A4E0QKW5</accession>
<dbReference type="EMBL" id="JSZA02000229">
    <property type="protein sequence ID" value="TGO02093.1"/>
    <property type="molecule type" value="Genomic_DNA"/>
</dbReference>
<reference evidence="1 2" key="1">
    <citation type="journal article" date="2016" name="Front. Microbiol.">
        <title>Single-Cell (Meta-)Genomics of a Dimorphic Candidatus Thiomargarita nelsonii Reveals Genomic Plasticity.</title>
        <authorList>
            <person name="Flood B.E."/>
            <person name="Fliss P."/>
            <person name="Jones D.S."/>
            <person name="Dick G.J."/>
            <person name="Jain S."/>
            <person name="Kaster A.K."/>
            <person name="Winkel M."/>
            <person name="Mussmann M."/>
            <person name="Bailey J."/>
        </authorList>
    </citation>
    <scope>NUCLEOTIDE SEQUENCE [LARGE SCALE GENOMIC DNA]</scope>
    <source>
        <strain evidence="1">Hydrate Ridge</strain>
    </source>
</reference>
<evidence type="ECO:0000313" key="2">
    <source>
        <dbReference type="Proteomes" id="UP000030428"/>
    </source>
</evidence>
<evidence type="ECO:0000313" key="1">
    <source>
        <dbReference type="EMBL" id="TGO02093.1"/>
    </source>
</evidence>
<dbReference type="SUPFAM" id="SSF53795">
    <property type="entry name" value="PEP carboxykinase-like"/>
    <property type="match status" value="1"/>
</dbReference>
<organism evidence="1 2">
    <name type="scientific">Candidatus Thiomargarita nelsonii</name>
    <dbReference type="NCBI Taxonomy" id="1003181"/>
    <lineage>
        <taxon>Bacteria</taxon>
        <taxon>Pseudomonadati</taxon>
        <taxon>Pseudomonadota</taxon>
        <taxon>Gammaproteobacteria</taxon>
        <taxon>Thiotrichales</taxon>
        <taxon>Thiotrichaceae</taxon>
        <taxon>Thiomargarita</taxon>
    </lineage>
</organism>
<dbReference type="Pfam" id="PF16260">
    <property type="entry name" value="DUF4914"/>
    <property type="match status" value="1"/>
</dbReference>
<sequence length="538" mass="60550">MKNNLLKNLTQYPEVLKVLNSCPNLVIADNTKQLLDLACGNAKQDFFKVEYDLPDGRCVTEATVARVRNGIAVNYLDPNMRRRDPDCMLIGDNKPSDKPRFHDRFNEDFTQLRQETFAWLASQNLAVFAFKTGAYDMGEDALAIVPVNAAFFALGLALLQGILSSEEIGESFSPKVIIYVAPPFRQTHFDDKQIVVHNRLDDIHEIFSYNLYPGPSAKKGVYGALIRQGEAEGWVTAHCSAVQVITPYDNVVTFMHEGASGSGKSEMLEQPHRLPDGRMLQGRNLVTGEKVYVEIRRTCDLHPICDDMALCHPDIQQDNGKLWLMDAENAWFVRVDHINEYGVDHELEKLTAVPSKPLLFLNIDAVPGSRALIWEHIEDSPGIPCPNPRVVIPRSIIPHIVARKAVSIDIRSMGIRTPPCTRKKPTYGIIGMVHILPPALAWLWRLVVPRGFSNPSIVDTGTMSSEGVGSYWPFSTGKQVEQANLLLRQIEETERTQYILIPNQHIGAWKTGFMSQWLVRDYLARRGNARFKEQQIVA</sequence>